<keyword evidence="3" id="KW-0812">Transmembrane</keyword>
<feature type="domain" description="PKD" evidence="4">
    <location>
        <begin position="143"/>
        <end position="184"/>
    </location>
</feature>
<dbReference type="InterPro" id="IPR013378">
    <property type="entry name" value="InlB-like_B-rpt"/>
</dbReference>
<feature type="region of interest" description="Disordered" evidence="2">
    <location>
        <begin position="64"/>
        <end position="88"/>
    </location>
</feature>
<evidence type="ECO:0000256" key="2">
    <source>
        <dbReference type="SAM" id="MobiDB-lite"/>
    </source>
</evidence>
<feature type="transmembrane region" description="Helical" evidence="3">
    <location>
        <begin position="560"/>
        <end position="582"/>
    </location>
</feature>
<reference evidence="5 6" key="1">
    <citation type="submission" date="2020-08" db="EMBL/GenBank/DDBJ databases">
        <authorList>
            <person name="Liu C."/>
            <person name="Sun Q."/>
        </authorList>
    </citation>
    <scope>NUCLEOTIDE SEQUENCE [LARGE SCALE GENOMIC DNA]</scope>
    <source>
        <strain evidence="5 6">N22</strain>
    </source>
</reference>
<dbReference type="Gene3D" id="2.60.40.4270">
    <property type="entry name" value="Listeria-Bacteroides repeat domain"/>
    <property type="match status" value="1"/>
</dbReference>
<gene>
    <name evidence="5" type="ORF">H7313_00535</name>
</gene>
<evidence type="ECO:0000256" key="3">
    <source>
        <dbReference type="SAM" id="Phobius"/>
    </source>
</evidence>
<dbReference type="EMBL" id="JACMSE010000001">
    <property type="protein sequence ID" value="MBC2887860.1"/>
    <property type="molecule type" value="Genomic_DNA"/>
</dbReference>
<evidence type="ECO:0000256" key="1">
    <source>
        <dbReference type="ARBA" id="ARBA00004196"/>
    </source>
</evidence>
<comment type="subcellular location">
    <subcellularLocation>
        <location evidence="1">Cell envelope</location>
    </subcellularLocation>
</comment>
<dbReference type="Pfam" id="PF09479">
    <property type="entry name" value="Flg_new"/>
    <property type="match status" value="1"/>
</dbReference>
<evidence type="ECO:0000313" key="6">
    <source>
        <dbReference type="Proteomes" id="UP000587396"/>
    </source>
</evidence>
<accession>A0A842JFS2</accession>
<proteinExistence type="predicted"/>
<dbReference type="AlphaFoldDB" id="A0A842JFS2"/>
<dbReference type="InterPro" id="IPR000601">
    <property type="entry name" value="PKD_dom"/>
</dbReference>
<dbReference type="SUPFAM" id="SSF49299">
    <property type="entry name" value="PKD domain"/>
    <property type="match status" value="1"/>
</dbReference>
<evidence type="ECO:0000259" key="4">
    <source>
        <dbReference type="PROSITE" id="PS50093"/>
    </source>
</evidence>
<dbReference type="InterPro" id="IPR042229">
    <property type="entry name" value="Listeria/Bacterioides_rpt_sf"/>
</dbReference>
<evidence type="ECO:0000313" key="5">
    <source>
        <dbReference type="EMBL" id="MBC2887860.1"/>
    </source>
</evidence>
<sequence>MFHRTYRKVDSRSSICAKRKNLEVPFLPLLLTALLMLTGFPTVAHAQESGLSFNSVDSIVADAQEQRDEKGVSAQEQETLDNFESASTRNEDSATDAFAAVQQRTNTALQATTPRATEVFVFRIKVTADDLSFSIPTSGGGLGQPYVWWITWGDTTQQYTSGTGSSAGIEHTYFSPGVYRITITPYGSTNRAAWLAAFGFSADDEGANAQANRDKMYDVESPLTPSMTRDVAASTVPHDEWRYTFSRCRNLTLEAGFTFSDEWNSITAVGDNFASDMFSGCEALIMNGDFNLPQNLTSVGDNFAGNMFAGCDGDAFTMNGVFNLPQNLANAGDGFASNVFEGCSGNAFTMNDAFNLPQNLGSVGDRFASNMFSRAGGPSFQVNEVFAFSRFDSSVLNQTGMFEGAFQELASTTPTQSRLAQDIIGDPDYVPTTARGTFTGSDCFSDRAYIAVSWGGDGISRDITISFDTASQGLACTNPPGDVIIERDTAVAKPAPDPHVDGYAFDNWYTTSSFDAVWDFSNTCSDAMTLYARFVPLDTPAPAPNSDTPSRQTLARTGDAGMFGGLALAGTAGVALAFMALARAKRKAKDL</sequence>
<keyword evidence="3" id="KW-1133">Transmembrane helix</keyword>
<name>A0A842JFS2_9ACTN</name>
<dbReference type="GO" id="GO:0030313">
    <property type="term" value="C:cell envelope"/>
    <property type="evidence" value="ECO:0007669"/>
    <property type="project" value="UniProtKB-SubCell"/>
</dbReference>
<dbReference type="PROSITE" id="PS50093">
    <property type="entry name" value="PKD"/>
    <property type="match status" value="1"/>
</dbReference>
<keyword evidence="6" id="KW-1185">Reference proteome</keyword>
<comment type="caution">
    <text evidence="5">The sequence shown here is derived from an EMBL/GenBank/DDBJ whole genome shotgun (WGS) entry which is preliminary data.</text>
</comment>
<keyword evidence="3" id="KW-0472">Membrane</keyword>
<feature type="compositionally biased region" description="Polar residues" evidence="2">
    <location>
        <begin position="74"/>
        <end position="88"/>
    </location>
</feature>
<dbReference type="InterPro" id="IPR035986">
    <property type="entry name" value="PKD_dom_sf"/>
</dbReference>
<dbReference type="Proteomes" id="UP000587396">
    <property type="component" value="Unassembled WGS sequence"/>
</dbReference>
<protein>
    <submittedName>
        <fullName evidence="5">InlB B-repeat-containing protein</fullName>
    </submittedName>
</protein>
<organism evidence="5 6">
    <name type="scientific">Gordonibacter massiliensis</name>
    <name type="common">ex Traore et al. 2017</name>
    <dbReference type="NCBI Taxonomy" id="1841863"/>
    <lineage>
        <taxon>Bacteria</taxon>
        <taxon>Bacillati</taxon>
        <taxon>Actinomycetota</taxon>
        <taxon>Coriobacteriia</taxon>
        <taxon>Eggerthellales</taxon>
        <taxon>Eggerthellaceae</taxon>
        <taxon>Gordonibacter</taxon>
    </lineage>
</organism>
<dbReference type="RefSeq" id="WP_185903913.1">
    <property type="nucleotide sequence ID" value="NZ_JACMSE010000001.1"/>
</dbReference>